<evidence type="ECO:0000259" key="2">
    <source>
        <dbReference type="Pfam" id="PF25023"/>
    </source>
</evidence>
<dbReference type="Pfam" id="PF25023">
    <property type="entry name" value="TEN_YD-shell"/>
    <property type="match status" value="1"/>
</dbReference>
<accession>A0ABV4JZF8</accession>
<reference evidence="3 4" key="1">
    <citation type="submission" date="2024-08" db="EMBL/GenBank/DDBJ databases">
        <title>Sulfate-reducing bacteria isolated from formation water of the oil field in Kazakhstan and description of Pseudodesulfovibrio sp.</title>
        <authorList>
            <person name="Bidzhieva S.K."/>
            <person name="Tourova T.P."/>
            <person name="Grouzdev D.S."/>
            <person name="Beletsky A.V."/>
            <person name="Sokolova D.S."/>
            <person name="Samigullina S.R."/>
            <person name="Poltaraus A.B."/>
            <person name="Avtukh A.N."/>
            <person name="Tereshina V.M."/>
            <person name="Zhaparov N.S."/>
            <person name="Mardanov A.V."/>
            <person name="Nazina T.N."/>
        </authorList>
    </citation>
    <scope>NUCLEOTIDE SEQUENCE [LARGE SCALE GENOMIC DNA]</scope>
    <source>
        <strain evidence="3 4">9FUS</strain>
    </source>
</reference>
<keyword evidence="4" id="KW-1185">Reference proteome</keyword>
<dbReference type="InterPro" id="IPR050708">
    <property type="entry name" value="T6SS_VgrG/RHS"/>
</dbReference>
<dbReference type="NCBIfam" id="TIGR03696">
    <property type="entry name" value="Rhs_assc_core"/>
    <property type="match status" value="1"/>
</dbReference>
<sequence>MRRDDGEVAGLFYDQVGSLRVVADMDDNVIKEVLYDPFGGIIEDTNPDLRVPFGFAGGLHDRDLGFVRFGWRDYDVRTGRWTAPDPIGDKGGDPDWYGYCLDDPVNGVDPLGLDATAAHSGAGATGADSGSGKADGFWNGLLDWVVPDVYKVGTEKQKKAQELIKGTMKRKLADYRAFADFPDRIVTPIQAVGEWNKTRK</sequence>
<feature type="domain" description="Teneurin-like YD-shell" evidence="2">
    <location>
        <begin position="13"/>
        <end position="85"/>
    </location>
</feature>
<dbReference type="InterPro" id="IPR022385">
    <property type="entry name" value="Rhs_assc_core"/>
</dbReference>
<comment type="caution">
    <text evidence="3">The sequence shown here is derived from an EMBL/GenBank/DDBJ whole genome shotgun (WGS) entry which is preliminary data.</text>
</comment>
<dbReference type="PANTHER" id="PTHR32305:SF15">
    <property type="entry name" value="PROTEIN RHSA-RELATED"/>
    <property type="match status" value="1"/>
</dbReference>
<dbReference type="EMBL" id="JBGLYH010000009">
    <property type="protein sequence ID" value="MEZ7196101.1"/>
    <property type="molecule type" value="Genomic_DNA"/>
</dbReference>
<gene>
    <name evidence="3" type="ORF">AB6M95_05010</name>
</gene>
<protein>
    <submittedName>
        <fullName evidence="3">RHS repeat-associated core domain-containing protein</fullName>
    </submittedName>
</protein>
<dbReference type="Gene3D" id="2.180.10.10">
    <property type="entry name" value="RHS repeat-associated core"/>
    <property type="match status" value="1"/>
</dbReference>
<dbReference type="RefSeq" id="WP_371385642.1">
    <property type="nucleotide sequence ID" value="NZ_JBGLYH010000009.1"/>
</dbReference>
<dbReference type="Proteomes" id="UP001568698">
    <property type="component" value="Unassembled WGS sequence"/>
</dbReference>
<evidence type="ECO:0000313" key="3">
    <source>
        <dbReference type="EMBL" id="MEZ7196101.1"/>
    </source>
</evidence>
<keyword evidence="1" id="KW-0677">Repeat</keyword>
<dbReference type="InterPro" id="IPR056823">
    <property type="entry name" value="TEN-like_YD-shell"/>
</dbReference>
<name>A0ABV4JZF8_9BACT</name>
<organism evidence="3 4">
    <name type="scientific">Pseudodesulfovibrio karagichevae</name>
    <dbReference type="NCBI Taxonomy" id="3239305"/>
    <lineage>
        <taxon>Bacteria</taxon>
        <taxon>Pseudomonadati</taxon>
        <taxon>Thermodesulfobacteriota</taxon>
        <taxon>Desulfovibrionia</taxon>
        <taxon>Desulfovibrionales</taxon>
        <taxon>Desulfovibrionaceae</taxon>
    </lineage>
</organism>
<dbReference type="PANTHER" id="PTHR32305">
    <property type="match status" value="1"/>
</dbReference>
<evidence type="ECO:0000313" key="4">
    <source>
        <dbReference type="Proteomes" id="UP001568698"/>
    </source>
</evidence>
<proteinExistence type="predicted"/>
<evidence type="ECO:0000256" key="1">
    <source>
        <dbReference type="ARBA" id="ARBA00022737"/>
    </source>
</evidence>